<organism evidence="2 3">
    <name type="scientific">Tulasnella calospora MUT 4182</name>
    <dbReference type="NCBI Taxonomy" id="1051891"/>
    <lineage>
        <taxon>Eukaryota</taxon>
        <taxon>Fungi</taxon>
        <taxon>Dikarya</taxon>
        <taxon>Basidiomycota</taxon>
        <taxon>Agaricomycotina</taxon>
        <taxon>Agaricomycetes</taxon>
        <taxon>Cantharellales</taxon>
        <taxon>Tulasnellaceae</taxon>
        <taxon>Tulasnella</taxon>
    </lineage>
</organism>
<dbReference type="SUPFAM" id="SSF56112">
    <property type="entry name" value="Protein kinase-like (PK-like)"/>
    <property type="match status" value="1"/>
</dbReference>
<dbReference type="HOGENOM" id="CLU_000288_7_18_1"/>
<name>A0A0C3QVC3_9AGAM</name>
<dbReference type="STRING" id="1051891.A0A0C3QVC3"/>
<gene>
    <name evidence="2" type="ORF">M407DRAFT_65479</name>
</gene>
<sequence>QEVITWLSLPKHPNIVPLIGWTLTPNLSFISPWYRQGNLYRHLKELSYTRRIQVLLGIAKGLECLHSRSPPVVHGDLKPENILMSDWGEPLLADFGLSTILGEERMYTSSHRVGGSVPWMSPEQMIEGSKSYQSDVYSFGSLAFTVVTGELPHAGLTDGQITLKVCNSNNPKDPIEDWGRYPQLPEPVSNLLRECWSRSPKARPSMSAVVSRLTVLLETLES</sequence>
<dbReference type="EMBL" id="KN822948">
    <property type="protein sequence ID" value="KIO33521.1"/>
    <property type="molecule type" value="Genomic_DNA"/>
</dbReference>
<dbReference type="InterPro" id="IPR011009">
    <property type="entry name" value="Kinase-like_dom_sf"/>
</dbReference>
<keyword evidence="3" id="KW-1185">Reference proteome</keyword>
<dbReference type="GO" id="GO:0004672">
    <property type="term" value="F:protein kinase activity"/>
    <property type="evidence" value="ECO:0007669"/>
    <property type="project" value="InterPro"/>
</dbReference>
<dbReference type="InterPro" id="IPR008271">
    <property type="entry name" value="Ser/Thr_kinase_AS"/>
</dbReference>
<proteinExistence type="predicted"/>
<reference evidence="2 3" key="1">
    <citation type="submission" date="2014-04" db="EMBL/GenBank/DDBJ databases">
        <authorList>
            <consortium name="DOE Joint Genome Institute"/>
            <person name="Kuo A."/>
            <person name="Girlanda M."/>
            <person name="Perotto S."/>
            <person name="Kohler A."/>
            <person name="Nagy L.G."/>
            <person name="Floudas D."/>
            <person name="Copeland A."/>
            <person name="Barry K.W."/>
            <person name="Cichocki N."/>
            <person name="Veneault-Fourrey C."/>
            <person name="LaButti K."/>
            <person name="Lindquist E.A."/>
            <person name="Lipzen A."/>
            <person name="Lundell T."/>
            <person name="Morin E."/>
            <person name="Murat C."/>
            <person name="Sun H."/>
            <person name="Tunlid A."/>
            <person name="Henrissat B."/>
            <person name="Grigoriev I.V."/>
            <person name="Hibbett D.S."/>
            <person name="Martin F."/>
            <person name="Nordberg H.P."/>
            <person name="Cantor M.N."/>
            <person name="Hua S.X."/>
        </authorList>
    </citation>
    <scope>NUCLEOTIDE SEQUENCE [LARGE SCALE GENOMIC DNA]</scope>
    <source>
        <strain evidence="2 3">MUT 4182</strain>
    </source>
</reference>
<accession>A0A0C3QVC3</accession>
<dbReference type="SMART" id="SM00220">
    <property type="entry name" value="S_TKc"/>
    <property type="match status" value="1"/>
</dbReference>
<dbReference type="PROSITE" id="PS00108">
    <property type="entry name" value="PROTEIN_KINASE_ST"/>
    <property type="match status" value="1"/>
</dbReference>
<protein>
    <recommendedName>
        <fullName evidence="1">Protein kinase domain-containing protein</fullName>
    </recommendedName>
</protein>
<evidence type="ECO:0000259" key="1">
    <source>
        <dbReference type="PROSITE" id="PS50011"/>
    </source>
</evidence>
<dbReference type="PROSITE" id="PS50011">
    <property type="entry name" value="PROTEIN_KINASE_DOM"/>
    <property type="match status" value="1"/>
</dbReference>
<dbReference type="PANTHER" id="PTHR23257">
    <property type="entry name" value="SERINE-THREONINE PROTEIN KINASE"/>
    <property type="match status" value="1"/>
</dbReference>
<dbReference type="InterPro" id="IPR000719">
    <property type="entry name" value="Prot_kinase_dom"/>
</dbReference>
<evidence type="ECO:0000313" key="2">
    <source>
        <dbReference type="EMBL" id="KIO33521.1"/>
    </source>
</evidence>
<dbReference type="OrthoDB" id="4062651at2759"/>
<dbReference type="Pfam" id="PF07714">
    <property type="entry name" value="PK_Tyr_Ser-Thr"/>
    <property type="match status" value="1"/>
</dbReference>
<evidence type="ECO:0000313" key="3">
    <source>
        <dbReference type="Proteomes" id="UP000054248"/>
    </source>
</evidence>
<dbReference type="AlphaFoldDB" id="A0A0C3QVC3"/>
<feature type="domain" description="Protein kinase" evidence="1">
    <location>
        <begin position="1"/>
        <end position="217"/>
    </location>
</feature>
<dbReference type="PIRSF" id="PIRSF000654">
    <property type="entry name" value="Integrin-linked_kinase"/>
    <property type="match status" value="1"/>
</dbReference>
<dbReference type="Proteomes" id="UP000054248">
    <property type="component" value="Unassembled WGS sequence"/>
</dbReference>
<dbReference type="Gene3D" id="1.10.510.10">
    <property type="entry name" value="Transferase(Phosphotransferase) domain 1"/>
    <property type="match status" value="1"/>
</dbReference>
<dbReference type="InterPro" id="IPR001245">
    <property type="entry name" value="Ser-Thr/Tyr_kinase_cat_dom"/>
</dbReference>
<reference evidence="3" key="2">
    <citation type="submission" date="2015-01" db="EMBL/GenBank/DDBJ databases">
        <title>Evolutionary Origins and Diversification of the Mycorrhizal Mutualists.</title>
        <authorList>
            <consortium name="DOE Joint Genome Institute"/>
            <consortium name="Mycorrhizal Genomics Consortium"/>
            <person name="Kohler A."/>
            <person name="Kuo A."/>
            <person name="Nagy L.G."/>
            <person name="Floudas D."/>
            <person name="Copeland A."/>
            <person name="Barry K.W."/>
            <person name="Cichocki N."/>
            <person name="Veneault-Fourrey C."/>
            <person name="LaButti K."/>
            <person name="Lindquist E.A."/>
            <person name="Lipzen A."/>
            <person name="Lundell T."/>
            <person name="Morin E."/>
            <person name="Murat C."/>
            <person name="Riley R."/>
            <person name="Ohm R."/>
            <person name="Sun H."/>
            <person name="Tunlid A."/>
            <person name="Henrissat B."/>
            <person name="Grigoriev I.V."/>
            <person name="Hibbett D.S."/>
            <person name="Martin F."/>
        </authorList>
    </citation>
    <scope>NUCLEOTIDE SEQUENCE [LARGE SCALE GENOMIC DNA]</scope>
    <source>
        <strain evidence="3">MUT 4182</strain>
    </source>
</reference>
<dbReference type="InterPro" id="IPR050167">
    <property type="entry name" value="Ser_Thr_protein_kinase"/>
</dbReference>
<dbReference type="GO" id="GO:0005524">
    <property type="term" value="F:ATP binding"/>
    <property type="evidence" value="ECO:0007669"/>
    <property type="project" value="InterPro"/>
</dbReference>
<feature type="non-terminal residue" evidence="2">
    <location>
        <position position="1"/>
    </location>
</feature>